<protein>
    <submittedName>
        <fullName evidence="2">Uncharacterized protein</fullName>
    </submittedName>
</protein>
<sequence>MDEIKDYLGRDAKIRDKGVQIISTPTQIQEVFQDYYEEQYQLDGVTNPKDMMQCLESITGVKLTTEEQEILYAPIYGDEIREVFMVLPMGKAVGRIDYIAATLVMIQCLVRLLLSRRTKLRTLIQTLKELRFAPERFLVLGTGAYDVVPSGGRGLAVEENGRLRKDLSAPGRSSWQTEGLPPAILTPSVASQLVEGGGLWRGKVVGPERRQTRPETREQMRPPSFRGAAD</sequence>
<proteinExistence type="predicted"/>
<organism evidence="2 3">
    <name type="scientific">Pleurodeles waltl</name>
    <name type="common">Iberian ribbed newt</name>
    <dbReference type="NCBI Taxonomy" id="8319"/>
    <lineage>
        <taxon>Eukaryota</taxon>
        <taxon>Metazoa</taxon>
        <taxon>Chordata</taxon>
        <taxon>Craniata</taxon>
        <taxon>Vertebrata</taxon>
        <taxon>Euteleostomi</taxon>
        <taxon>Amphibia</taxon>
        <taxon>Batrachia</taxon>
        <taxon>Caudata</taxon>
        <taxon>Salamandroidea</taxon>
        <taxon>Salamandridae</taxon>
        <taxon>Pleurodelinae</taxon>
        <taxon>Pleurodeles</taxon>
    </lineage>
</organism>
<feature type="region of interest" description="Disordered" evidence="1">
    <location>
        <begin position="204"/>
        <end position="230"/>
    </location>
</feature>
<dbReference type="Proteomes" id="UP001066276">
    <property type="component" value="Chromosome 6"/>
</dbReference>
<evidence type="ECO:0000256" key="1">
    <source>
        <dbReference type="SAM" id="MobiDB-lite"/>
    </source>
</evidence>
<reference evidence="2" key="1">
    <citation type="journal article" date="2022" name="bioRxiv">
        <title>Sequencing and chromosome-scale assembly of the giantPleurodeles waltlgenome.</title>
        <authorList>
            <person name="Brown T."/>
            <person name="Elewa A."/>
            <person name="Iarovenko S."/>
            <person name="Subramanian E."/>
            <person name="Araus A.J."/>
            <person name="Petzold A."/>
            <person name="Susuki M."/>
            <person name="Suzuki K.-i.T."/>
            <person name="Hayashi T."/>
            <person name="Toyoda A."/>
            <person name="Oliveira C."/>
            <person name="Osipova E."/>
            <person name="Leigh N.D."/>
            <person name="Simon A."/>
            <person name="Yun M.H."/>
        </authorList>
    </citation>
    <scope>NUCLEOTIDE SEQUENCE</scope>
    <source>
        <strain evidence="2">20211129_DDA</strain>
        <tissue evidence="2">Liver</tissue>
    </source>
</reference>
<feature type="compositionally biased region" description="Basic and acidic residues" evidence="1">
    <location>
        <begin position="206"/>
        <end position="220"/>
    </location>
</feature>
<name>A0AAV7QK01_PLEWA</name>
<dbReference type="EMBL" id="JANPWB010000010">
    <property type="protein sequence ID" value="KAJ1138798.1"/>
    <property type="molecule type" value="Genomic_DNA"/>
</dbReference>
<dbReference type="AlphaFoldDB" id="A0AAV7QK01"/>
<comment type="caution">
    <text evidence="2">The sequence shown here is derived from an EMBL/GenBank/DDBJ whole genome shotgun (WGS) entry which is preliminary data.</text>
</comment>
<evidence type="ECO:0000313" key="2">
    <source>
        <dbReference type="EMBL" id="KAJ1138798.1"/>
    </source>
</evidence>
<accession>A0AAV7QK01</accession>
<gene>
    <name evidence="2" type="ORF">NDU88_005179</name>
</gene>
<evidence type="ECO:0000313" key="3">
    <source>
        <dbReference type="Proteomes" id="UP001066276"/>
    </source>
</evidence>
<keyword evidence="3" id="KW-1185">Reference proteome</keyword>